<dbReference type="PANTHER" id="PTHR42934">
    <property type="entry name" value="GLYCOLATE OXIDASE SUBUNIT GLCD"/>
    <property type="match status" value="1"/>
</dbReference>
<dbReference type="AlphaFoldDB" id="A0A222VXP3"/>
<keyword evidence="4" id="KW-0274">FAD</keyword>
<dbReference type="EMBL" id="FMZE01000006">
    <property type="protein sequence ID" value="SDD16931.1"/>
    <property type="molecule type" value="Genomic_DNA"/>
</dbReference>
<proteinExistence type="inferred from homology"/>
<dbReference type="Pfam" id="PF01565">
    <property type="entry name" value="FAD_binding_4"/>
    <property type="match status" value="1"/>
</dbReference>
<dbReference type="Gene3D" id="3.30.465.10">
    <property type="match status" value="1"/>
</dbReference>
<dbReference type="KEGG" id="pmad:BAY61_30785"/>
<dbReference type="InterPro" id="IPR051914">
    <property type="entry name" value="FAD-linked_OxidoTrans_Type4"/>
</dbReference>
<dbReference type="InterPro" id="IPR016171">
    <property type="entry name" value="Vanillyl_alc_oxidase_C-sub2"/>
</dbReference>
<dbReference type="InterPro" id="IPR016166">
    <property type="entry name" value="FAD-bd_PCMH"/>
</dbReference>
<dbReference type="InterPro" id="IPR036318">
    <property type="entry name" value="FAD-bd_PCMH-like_sf"/>
</dbReference>
<dbReference type="FunFam" id="3.30.70.2740:FF:000001">
    <property type="entry name" value="D-lactate dehydrogenase mitochondrial"/>
    <property type="match status" value="1"/>
</dbReference>
<dbReference type="Pfam" id="PF02913">
    <property type="entry name" value="FAD-oxidase_C"/>
    <property type="match status" value="1"/>
</dbReference>
<keyword evidence="5" id="KW-0560">Oxidoreductase</keyword>
<dbReference type="SUPFAM" id="SSF56176">
    <property type="entry name" value="FAD-binding/transporter-associated domain-like"/>
    <property type="match status" value="1"/>
</dbReference>
<evidence type="ECO:0000256" key="3">
    <source>
        <dbReference type="ARBA" id="ARBA00022630"/>
    </source>
</evidence>
<keyword evidence="7" id="KW-1185">Reference proteome</keyword>
<dbReference type="InterPro" id="IPR004113">
    <property type="entry name" value="FAD-bd_oxidored_4_C"/>
</dbReference>
<evidence type="ECO:0000313" key="7">
    <source>
        <dbReference type="Proteomes" id="UP000199494"/>
    </source>
</evidence>
<reference evidence="6 7" key="1">
    <citation type="submission" date="2016-10" db="EMBL/GenBank/DDBJ databases">
        <authorList>
            <person name="de Groot N.N."/>
        </authorList>
    </citation>
    <scope>NUCLEOTIDE SEQUENCE [LARGE SCALE GENOMIC DNA]</scope>
    <source>
        <strain evidence="6 7">CGMCC 4.5506</strain>
    </source>
</reference>
<organism evidence="6 7">
    <name type="scientific">Prauserella marina</name>
    <dbReference type="NCBI Taxonomy" id="530584"/>
    <lineage>
        <taxon>Bacteria</taxon>
        <taxon>Bacillati</taxon>
        <taxon>Actinomycetota</taxon>
        <taxon>Actinomycetes</taxon>
        <taxon>Pseudonocardiales</taxon>
        <taxon>Pseudonocardiaceae</taxon>
        <taxon>Prauserella</taxon>
    </lineage>
</organism>
<gene>
    <name evidence="6" type="ORF">SAMN05421630_106226</name>
</gene>
<accession>A0A222VXP3</accession>
<dbReference type="RefSeq" id="WP_091805924.1">
    <property type="nucleotide sequence ID" value="NZ_CP016353.1"/>
</dbReference>
<dbReference type="InterPro" id="IPR016169">
    <property type="entry name" value="FAD-bd_PCMH_sub2"/>
</dbReference>
<dbReference type="PROSITE" id="PS51387">
    <property type="entry name" value="FAD_PCMH"/>
    <property type="match status" value="1"/>
</dbReference>
<dbReference type="InterPro" id="IPR016164">
    <property type="entry name" value="FAD-linked_Oxase-like_C"/>
</dbReference>
<dbReference type="GO" id="GO:0071949">
    <property type="term" value="F:FAD binding"/>
    <property type="evidence" value="ECO:0007669"/>
    <property type="project" value="InterPro"/>
</dbReference>
<evidence type="ECO:0000256" key="5">
    <source>
        <dbReference type="ARBA" id="ARBA00023002"/>
    </source>
</evidence>
<dbReference type="GO" id="GO:0016491">
    <property type="term" value="F:oxidoreductase activity"/>
    <property type="evidence" value="ECO:0007669"/>
    <property type="project" value="UniProtKB-KW"/>
</dbReference>
<evidence type="ECO:0000313" key="6">
    <source>
        <dbReference type="EMBL" id="SDD16931.1"/>
    </source>
</evidence>
<dbReference type="Gene3D" id="1.10.45.10">
    <property type="entry name" value="Vanillyl-alcohol Oxidase, Chain A, domain 4"/>
    <property type="match status" value="1"/>
</dbReference>
<sequence length="465" mass="47773">MEEPGTALLSDLRAALGAEAVLTDPDVTAAYARDEMPLAPSGKPLAVVLPADVAGVRAVVRCCSAAGVPIVPRGAGSGISGGANAIEGCVVLVTTKLDRIVEIDADNRLAVVEPGVVNLKLREAVAEHGLFYAPDPSSFDWCTIGGNLATNAGGLCCVKYGVTADSVLGLDVVLADGSLLTTGRRTVKGVAGYDLTKLFVGSEGTLGVITRATLALRPLPHAPGTLVAAFGSSRDAGAAVSGVVRAGLVPSLMEIMDATTIDAVQRHLNTDLGAGTEGGTLLLCQSDVGGEAATAELAAIAKVCEAAGAELVHATDDFAEGELLMKARRSVHYAISAYGATMTDDVCVPRTRIAELIEGCERISAEAGLKIAVCGHAGDGNMHPTVVYDAAVESEFGRAKRAFDAILELGLSLGGTITGEHGVGKFKQEWLERELGPIGLDVHRRLKKALDPGNLFNPGSMFSLD</sequence>
<dbReference type="InterPro" id="IPR006094">
    <property type="entry name" value="Oxid_FAD_bind_N"/>
</dbReference>
<evidence type="ECO:0000256" key="1">
    <source>
        <dbReference type="ARBA" id="ARBA00001974"/>
    </source>
</evidence>
<keyword evidence="3" id="KW-0285">Flavoprotein</keyword>
<comment type="similarity">
    <text evidence="2">Belongs to the FAD-binding oxidoreductase/transferase type 4 family.</text>
</comment>
<dbReference type="Proteomes" id="UP000199494">
    <property type="component" value="Unassembled WGS sequence"/>
</dbReference>
<dbReference type="STRING" id="530584.SAMN05421630_106226"/>
<dbReference type="Gene3D" id="3.30.70.2740">
    <property type="match status" value="1"/>
</dbReference>
<comment type="cofactor">
    <cofactor evidence="1">
        <name>FAD</name>
        <dbReference type="ChEBI" id="CHEBI:57692"/>
    </cofactor>
</comment>
<dbReference type="OrthoDB" id="9811557at2"/>
<name>A0A222VXP3_9PSEU</name>
<evidence type="ECO:0000256" key="4">
    <source>
        <dbReference type="ARBA" id="ARBA00022827"/>
    </source>
</evidence>
<dbReference type="PANTHER" id="PTHR42934:SF2">
    <property type="entry name" value="GLYCOLATE OXIDASE SUBUNIT GLCD"/>
    <property type="match status" value="1"/>
</dbReference>
<evidence type="ECO:0000256" key="2">
    <source>
        <dbReference type="ARBA" id="ARBA00008000"/>
    </source>
</evidence>
<dbReference type="SUPFAM" id="SSF55103">
    <property type="entry name" value="FAD-linked oxidases, C-terminal domain"/>
    <property type="match status" value="1"/>
</dbReference>
<protein>
    <submittedName>
        <fullName evidence="6">Glycolate oxidase</fullName>
    </submittedName>
</protein>